<dbReference type="Proteomes" id="UP000184291">
    <property type="component" value="Unassembled WGS sequence"/>
</dbReference>
<evidence type="ECO:0000313" key="2">
    <source>
        <dbReference type="EMBL" id="SHE24502.1"/>
    </source>
</evidence>
<feature type="signal peptide" evidence="1">
    <location>
        <begin position="1"/>
        <end position="31"/>
    </location>
</feature>
<evidence type="ECO:0000313" key="3">
    <source>
        <dbReference type="Proteomes" id="UP000184291"/>
    </source>
</evidence>
<accession>A0A1M4RX14</accession>
<dbReference type="OrthoDB" id="3258864at2"/>
<keyword evidence="1" id="KW-0732">Signal</keyword>
<evidence type="ECO:0000256" key="1">
    <source>
        <dbReference type="SAM" id="SignalP"/>
    </source>
</evidence>
<organism evidence="2 3">
    <name type="scientific">Actinomyces glycerinitolerans</name>
    <dbReference type="NCBI Taxonomy" id="1892869"/>
    <lineage>
        <taxon>Bacteria</taxon>
        <taxon>Bacillati</taxon>
        <taxon>Actinomycetota</taxon>
        <taxon>Actinomycetes</taxon>
        <taxon>Actinomycetales</taxon>
        <taxon>Actinomycetaceae</taxon>
        <taxon>Actinomyces</taxon>
    </lineage>
</organism>
<protein>
    <recommendedName>
        <fullName evidence="4">Prokaryotic membrane lipoprotein lipid attachment site profile</fullName>
    </recommendedName>
</protein>
<dbReference type="AlphaFoldDB" id="A0A1M4RX14"/>
<proteinExistence type="predicted"/>
<dbReference type="EMBL" id="FQTT01000002">
    <property type="protein sequence ID" value="SHE24502.1"/>
    <property type="molecule type" value="Genomic_DNA"/>
</dbReference>
<evidence type="ECO:0008006" key="4">
    <source>
        <dbReference type="Google" id="ProtNLM"/>
    </source>
</evidence>
<feature type="chain" id="PRO_5039498488" description="Prokaryotic membrane lipoprotein lipid attachment site profile" evidence="1">
    <location>
        <begin position="32"/>
        <end position="230"/>
    </location>
</feature>
<name>A0A1M4RX14_9ACTO</name>
<gene>
    <name evidence="2" type="ORF">ACGLYG10_0706</name>
</gene>
<reference evidence="3" key="1">
    <citation type="submission" date="2016-09" db="EMBL/GenBank/DDBJ databases">
        <authorList>
            <person name="Strepis N."/>
        </authorList>
    </citation>
    <scope>NUCLEOTIDE SEQUENCE [LARGE SCALE GENOMIC DNA]</scope>
</reference>
<keyword evidence="3" id="KW-1185">Reference proteome</keyword>
<dbReference type="STRING" id="1892869.ACGLYG10_0706"/>
<dbReference type="RefSeq" id="WP_073327955.1">
    <property type="nucleotide sequence ID" value="NZ_FQTT01000002.1"/>
</dbReference>
<sequence>MQLSTYLSRLGLRRAAAGAAALLLACAPLVACSSDSDDNPLGIPTYDPEAMASAEASESAAAAAASASASAAAPTLESLSDQELGYHMVSIPEDLTEAQTKALVDYVAYDQVTWRIWSTGEGIENLPTVATGDVLVTIEQDARSLNGQRANPPLRVTITEVSVAEDGTYAELNTCNDRTQVTVTDADGNDITGPDYQRYAEYHVIMVPGPDGNWLTTSETLVSNDDCTVE</sequence>